<accession>A0A2Z3HRY0</accession>
<evidence type="ECO:0000256" key="9">
    <source>
        <dbReference type="RuleBase" id="RU004474"/>
    </source>
</evidence>
<dbReference type="AlphaFoldDB" id="A0A2Z3HRY0"/>
<dbReference type="InterPro" id="IPR024072">
    <property type="entry name" value="DHFR-like_dom_sf"/>
</dbReference>
<dbReference type="GO" id="GO:0046654">
    <property type="term" value="P:tetrahydrofolate biosynthetic process"/>
    <property type="evidence" value="ECO:0007669"/>
    <property type="project" value="UniProtKB-UniPathway"/>
</dbReference>
<dbReference type="PROSITE" id="PS00075">
    <property type="entry name" value="DHFR_1"/>
    <property type="match status" value="1"/>
</dbReference>
<dbReference type="KEGG" id="phb:HYN04_03645"/>
<dbReference type="PANTHER" id="PTHR48069:SF3">
    <property type="entry name" value="DIHYDROFOLATE REDUCTASE"/>
    <property type="match status" value="1"/>
</dbReference>
<evidence type="ECO:0000256" key="3">
    <source>
        <dbReference type="ARBA" id="ARBA00012856"/>
    </source>
</evidence>
<dbReference type="PROSITE" id="PS51330">
    <property type="entry name" value="DHFR_2"/>
    <property type="match status" value="1"/>
</dbReference>
<evidence type="ECO:0000256" key="7">
    <source>
        <dbReference type="ARBA" id="ARBA00025067"/>
    </source>
</evidence>
<dbReference type="CDD" id="cd00209">
    <property type="entry name" value="DHFR"/>
    <property type="match status" value="1"/>
</dbReference>
<dbReference type="GO" id="GO:0006730">
    <property type="term" value="P:one-carbon metabolic process"/>
    <property type="evidence" value="ECO:0007669"/>
    <property type="project" value="UniProtKB-KW"/>
</dbReference>
<dbReference type="OrthoDB" id="9804315at2"/>
<dbReference type="EC" id="1.5.1.3" evidence="3 8"/>
<evidence type="ECO:0000256" key="8">
    <source>
        <dbReference type="PIRNR" id="PIRNR000194"/>
    </source>
</evidence>
<evidence type="ECO:0000259" key="10">
    <source>
        <dbReference type="PROSITE" id="PS51330"/>
    </source>
</evidence>
<evidence type="ECO:0000256" key="6">
    <source>
        <dbReference type="ARBA" id="ARBA00023002"/>
    </source>
</evidence>
<dbReference type="GO" id="GO:0050661">
    <property type="term" value="F:NADP binding"/>
    <property type="evidence" value="ECO:0007669"/>
    <property type="project" value="InterPro"/>
</dbReference>
<evidence type="ECO:0000256" key="2">
    <source>
        <dbReference type="ARBA" id="ARBA00009539"/>
    </source>
</evidence>
<comment type="similarity">
    <text evidence="2 8 9">Belongs to the dihydrofolate reductase family.</text>
</comment>
<dbReference type="SUPFAM" id="SSF53597">
    <property type="entry name" value="Dihydrofolate reductase-like"/>
    <property type="match status" value="1"/>
</dbReference>
<dbReference type="InterPro" id="IPR017925">
    <property type="entry name" value="DHFR_CS"/>
</dbReference>
<dbReference type="PRINTS" id="PR00070">
    <property type="entry name" value="DHFR"/>
</dbReference>
<keyword evidence="6 8" id="KW-0560">Oxidoreductase</keyword>
<evidence type="ECO:0000256" key="5">
    <source>
        <dbReference type="ARBA" id="ARBA00022857"/>
    </source>
</evidence>
<comment type="function">
    <text evidence="7 8">Key enzyme in folate metabolism. Catalyzes an essential reaction for de novo glycine and purine synthesis, and for DNA precursor synthesis.</text>
</comment>
<organism evidence="11 12">
    <name type="scientific">Phenylobacterium parvum</name>
    <dbReference type="NCBI Taxonomy" id="2201350"/>
    <lineage>
        <taxon>Bacteria</taxon>
        <taxon>Pseudomonadati</taxon>
        <taxon>Pseudomonadota</taxon>
        <taxon>Alphaproteobacteria</taxon>
        <taxon>Caulobacterales</taxon>
        <taxon>Caulobacteraceae</taxon>
        <taxon>Phenylobacterium</taxon>
    </lineage>
</organism>
<protein>
    <recommendedName>
        <fullName evidence="3 8">Dihydrofolate reductase</fullName>
        <ecNumber evidence="3 8">1.5.1.3</ecNumber>
    </recommendedName>
</protein>
<reference evidence="12" key="1">
    <citation type="submission" date="2018-05" db="EMBL/GenBank/DDBJ databases">
        <title>Genome sequencing of Phenylobacterium sp. HYN0004.</title>
        <authorList>
            <person name="Yi H."/>
            <person name="Baek C."/>
        </authorList>
    </citation>
    <scope>NUCLEOTIDE SEQUENCE [LARGE SCALE GENOMIC DNA]</scope>
    <source>
        <strain evidence="12">HYN0004</strain>
    </source>
</reference>
<dbReference type="Proteomes" id="UP000247763">
    <property type="component" value="Chromosome"/>
</dbReference>
<dbReference type="GO" id="GO:0004146">
    <property type="term" value="F:dihydrofolate reductase activity"/>
    <property type="evidence" value="ECO:0007669"/>
    <property type="project" value="UniProtKB-EC"/>
</dbReference>
<comment type="catalytic activity">
    <reaction evidence="8">
        <text>(6S)-5,6,7,8-tetrahydrofolate + NADP(+) = 7,8-dihydrofolate + NADPH + H(+)</text>
        <dbReference type="Rhea" id="RHEA:15009"/>
        <dbReference type="ChEBI" id="CHEBI:15378"/>
        <dbReference type="ChEBI" id="CHEBI:57451"/>
        <dbReference type="ChEBI" id="CHEBI:57453"/>
        <dbReference type="ChEBI" id="CHEBI:57783"/>
        <dbReference type="ChEBI" id="CHEBI:58349"/>
        <dbReference type="EC" id="1.5.1.3"/>
    </reaction>
</comment>
<feature type="domain" description="DHFR" evidence="10">
    <location>
        <begin position="1"/>
        <end position="171"/>
    </location>
</feature>
<dbReference type="GO" id="GO:0005829">
    <property type="term" value="C:cytosol"/>
    <property type="evidence" value="ECO:0007669"/>
    <property type="project" value="TreeGrafter"/>
</dbReference>
<dbReference type="GO" id="GO:0046655">
    <property type="term" value="P:folic acid metabolic process"/>
    <property type="evidence" value="ECO:0007669"/>
    <property type="project" value="TreeGrafter"/>
</dbReference>
<evidence type="ECO:0000313" key="12">
    <source>
        <dbReference type="Proteomes" id="UP000247763"/>
    </source>
</evidence>
<gene>
    <name evidence="11" type="ORF">HYN04_03645</name>
</gene>
<dbReference type="InterPro" id="IPR012259">
    <property type="entry name" value="DHFR"/>
</dbReference>
<dbReference type="RefSeq" id="WP_110449495.1">
    <property type="nucleotide sequence ID" value="NZ_CP029479.1"/>
</dbReference>
<dbReference type="PANTHER" id="PTHR48069">
    <property type="entry name" value="DIHYDROFOLATE REDUCTASE"/>
    <property type="match status" value="1"/>
</dbReference>
<dbReference type="GO" id="GO:0046452">
    <property type="term" value="P:dihydrofolate metabolic process"/>
    <property type="evidence" value="ECO:0007669"/>
    <property type="project" value="TreeGrafter"/>
</dbReference>
<dbReference type="UniPathway" id="UPA00077">
    <property type="reaction ID" value="UER00158"/>
</dbReference>
<keyword evidence="4 8" id="KW-0554">One-carbon metabolism</keyword>
<proteinExistence type="inferred from homology"/>
<sequence length="172" mass="18816">MAAPLLTAGPIARARNGVIGRAGALPWRLKSDLARFRALTMGKPVIMGRLTWESLPRKPLPGRTNIVLSRDASYAPDGCVVCEDFSEAVAIGREQAEEDGASEVCVIGGASLFALALQRARRIYLTEVHAEVEGDILLAPFDESRWREVRREDLPAGEGDDYPVTFRVLERA</sequence>
<evidence type="ECO:0000256" key="4">
    <source>
        <dbReference type="ARBA" id="ARBA00022563"/>
    </source>
</evidence>
<dbReference type="EMBL" id="CP029479">
    <property type="protein sequence ID" value="AWM76926.1"/>
    <property type="molecule type" value="Genomic_DNA"/>
</dbReference>
<comment type="pathway">
    <text evidence="1 8">Cofactor biosynthesis; tetrahydrofolate biosynthesis; 5,6,7,8-tetrahydrofolate from 7,8-dihydrofolate: step 1/1.</text>
</comment>
<dbReference type="Gene3D" id="3.40.430.10">
    <property type="entry name" value="Dihydrofolate Reductase, subunit A"/>
    <property type="match status" value="1"/>
</dbReference>
<keyword evidence="12" id="KW-1185">Reference proteome</keyword>
<dbReference type="Pfam" id="PF00186">
    <property type="entry name" value="DHFR_1"/>
    <property type="match status" value="1"/>
</dbReference>
<evidence type="ECO:0000313" key="11">
    <source>
        <dbReference type="EMBL" id="AWM76926.1"/>
    </source>
</evidence>
<name>A0A2Z3HRY0_9CAUL</name>
<dbReference type="PIRSF" id="PIRSF000194">
    <property type="entry name" value="DHFR"/>
    <property type="match status" value="1"/>
</dbReference>
<keyword evidence="5 8" id="KW-0521">NADP</keyword>
<dbReference type="InterPro" id="IPR001796">
    <property type="entry name" value="DHFR_dom"/>
</dbReference>
<evidence type="ECO:0000256" key="1">
    <source>
        <dbReference type="ARBA" id="ARBA00004903"/>
    </source>
</evidence>